<dbReference type="InParanoid" id="K1PRM3"/>
<dbReference type="SUPFAM" id="SSF54211">
    <property type="entry name" value="Ribosomal protein S5 domain 2-like"/>
    <property type="match status" value="1"/>
</dbReference>
<gene>
    <name evidence="4" type="ORF">CGI_10003867</name>
</gene>
<feature type="domain" description="Impact N-terminal" evidence="3">
    <location>
        <begin position="102"/>
        <end position="196"/>
    </location>
</feature>
<dbReference type="InterPro" id="IPR020568">
    <property type="entry name" value="Ribosomal_Su5_D2-typ_SF"/>
</dbReference>
<name>K1PRM3_MAGGI</name>
<dbReference type="GO" id="GO:0006446">
    <property type="term" value="P:regulation of translational initiation"/>
    <property type="evidence" value="ECO:0007669"/>
    <property type="project" value="TreeGrafter"/>
</dbReference>
<dbReference type="Pfam" id="PF01205">
    <property type="entry name" value="Impact_N"/>
    <property type="match status" value="1"/>
</dbReference>
<dbReference type="InterPro" id="IPR023582">
    <property type="entry name" value="Impact"/>
</dbReference>
<dbReference type="InterPro" id="IPR036956">
    <property type="entry name" value="Impact_N_sf"/>
</dbReference>
<evidence type="ECO:0000313" key="4">
    <source>
        <dbReference type="EMBL" id="EKC21479.1"/>
    </source>
</evidence>
<dbReference type="GO" id="GO:0140469">
    <property type="term" value="P:GCN2-mediated signaling"/>
    <property type="evidence" value="ECO:0007669"/>
    <property type="project" value="TreeGrafter"/>
</dbReference>
<protein>
    <submittedName>
        <fullName evidence="4">IMPACT-like protein</fullName>
    </submittedName>
</protein>
<reference evidence="4" key="1">
    <citation type="journal article" date="2012" name="Nature">
        <title>The oyster genome reveals stress adaptation and complexity of shell formation.</title>
        <authorList>
            <person name="Zhang G."/>
            <person name="Fang X."/>
            <person name="Guo X."/>
            <person name="Li L."/>
            <person name="Luo R."/>
            <person name="Xu F."/>
            <person name="Yang P."/>
            <person name="Zhang L."/>
            <person name="Wang X."/>
            <person name="Qi H."/>
            <person name="Xiong Z."/>
            <person name="Que H."/>
            <person name="Xie Y."/>
            <person name="Holland P.W."/>
            <person name="Paps J."/>
            <person name="Zhu Y."/>
            <person name="Wu F."/>
            <person name="Chen Y."/>
            <person name="Wang J."/>
            <person name="Peng C."/>
            <person name="Meng J."/>
            <person name="Yang L."/>
            <person name="Liu J."/>
            <person name="Wen B."/>
            <person name="Zhang N."/>
            <person name="Huang Z."/>
            <person name="Zhu Q."/>
            <person name="Feng Y."/>
            <person name="Mount A."/>
            <person name="Hedgecock D."/>
            <person name="Xu Z."/>
            <person name="Liu Y."/>
            <person name="Domazet-Loso T."/>
            <person name="Du Y."/>
            <person name="Sun X."/>
            <person name="Zhang S."/>
            <person name="Liu B."/>
            <person name="Cheng P."/>
            <person name="Jiang X."/>
            <person name="Li J."/>
            <person name="Fan D."/>
            <person name="Wang W."/>
            <person name="Fu W."/>
            <person name="Wang T."/>
            <person name="Wang B."/>
            <person name="Zhang J."/>
            <person name="Peng Z."/>
            <person name="Li Y."/>
            <person name="Li N."/>
            <person name="Wang J."/>
            <person name="Chen M."/>
            <person name="He Y."/>
            <person name="Tan F."/>
            <person name="Song X."/>
            <person name="Zheng Q."/>
            <person name="Huang R."/>
            <person name="Yang H."/>
            <person name="Du X."/>
            <person name="Chen L."/>
            <person name="Yang M."/>
            <person name="Gaffney P.M."/>
            <person name="Wang S."/>
            <person name="Luo L."/>
            <person name="She Z."/>
            <person name="Ming Y."/>
            <person name="Huang W."/>
            <person name="Zhang S."/>
            <person name="Huang B."/>
            <person name="Zhang Y."/>
            <person name="Qu T."/>
            <person name="Ni P."/>
            <person name="Miao G."/>
            <person name="Wang J."/>
            <person name="Wang Q."/>
            <person name="Steinberg C.E."/>
            <person name="Wang H."/>
            <person name="Li N."/>
            <person name="Qian L."/>
            <person name="Zhang G."/>
            <person name="Li Y."/>
            <person name="Yang H."/>
            <person name="Liu X."/>
            <person name="Wang J."/>
            <person name="Yin Y."/>
            <person name="Wang J."/>
        </authorList>
    </citation>
    <scope>NUCLEOTIDE SEQUENCE [LARGE SCALE GENOMIC DNA]</scope>
    <source>
        <strain evidence="4">05x7-T-G4-1.051#20</strain>
    </source>
</reference>
<dbReference type="Gene3D" id="3.30.230.30">
    <property type="entry name" value="Impact, N-terminal domain"/>
    <property type="match status" value="1"/>
</dbReference>
<dbReference type="InterPro" id="IPR001498">
    <property type="entry name" value="Impact_N"/>
</dbReference>
<dbReference type="EMBL" id="JH818083">
    <property type="protein sequence ID" value="EKC21479.1"/>
    <property type="molecule type" value="Genomic_DNA"/>
</dbReference>
<evidence type="ECO:0000256" key="2">
    <source>
        <dbReference type="SAM" id="MobiDB-lite"/>
    </source>
</evidence>
<evidence type="ECO:0000256" key="1">
    <source>
        <dbReference type="ARBA" id="ARBA00007665"/>
    </source>
</evidence>
<proteinExistence type="inferred from homology"/>
<dbReference type="AlphaFoldDB" id="K1PRM3"/>
<dbReference type="GO" id="GO:0005737">
    <property type="term" value="C:cytoplasm"/>
    <property type="evidence" value="ECO:0007669"/>
    <property type="project" value="TreeGrafter"/>
</dbReference>
<sequence>MYYTRKTSNSIQMPDDISGEEKTSTDSKSGILFNHYEEDNIPYVAEETTTSHDRSEGVKHVKKVECVTNPPFLDHVYVAGRVNKKRRRTTKYSNSEYERINRFESHATAVNSYKQVKESLIEILRLPTISSASHNVYAYRFAGSDGMVHEGSEDDGEHGAGRTLLSAMNDNGIQNALIVVSRWFGNKIGMRRFTHIVVAGLSAGKNINPS</sequence>
<feature type="compositionally biased region" description="Polar residues" evidence="2">
    <location>
        <begin position="1"/>
        <end position="12"/>
    </location>
</feature>
<dbReference type="HOGENOM" id="CLU_1311195_0_0_1"/>
<dbReference type="PANTHER" id="PTHR16301">
    <property type="entry name" value="IMPACT-RELATED"/>
    <property type="match status" value="1"/>
</dbReference>
<comment type="similarity">
    <text evidence="1">Belongs to the IMPACT family.</text>
</comment>
<feature type="region of interest" description="Disordered" evidence="2">
    <location>
        <begin position="1"/>
        <end position="27"/>
    </location>
</feature>
<evidence type="ECO:0000259" key="3">
    <source>
        <dbReference type="Pfam" id="PF01205"/>
    </source>
</evidence>
<dbReference type="PANTHER" id="PTHR16301:SF25">
    <property type="entry name" value="PROTEIN IMPACT"/>
    <property type="match status" value="1"/>
</dbReference>
<organism evidence="4">
    <name type="scientific">Magallana gigas</name>
    <name type="common">Pacific oyster</name>
    <name type="synonym">Crassostrea gigas</name>
    <dbReference type="NCBI Taxonomy" id="29159"/>
    <lineage>
        <taxon>Eukaryota</taxon>
        <taxon>Metazoa</taxon>
        <taxon>Spiralia</taxon>
        <taxon>Lophotrochozoa</taxon>
        <taxon>Mollusca</taxon>
        <taxon>Bivalvia</taxon>
        <taxon>Autobranchia</taxon>
        <taxon>Pteriomorphia</taxon>
        <taxon>Ostreida</taxon>
        <taxon>Ostreoidea</taxon>
        <taxon>Ostreidae</taxon>
        <taxon>Magallana</taxon>
    </lineage>
</organism>
<accession>K1PRM3</accession>